<name>A0A8H9C7Y8_9HYPH</name>
<dbReference type="KEGG" id="mind:mvi_37720"/>
<feature type="region of interest" description="Disordered" evidence="1">
    <location>
        <begin position="1"/>
        <end position="135"/>
    </location>
</feature>
<accession>A0A8H9C7Y8</accession>
<sequence length="135" mass="14329">MSHAAAGMLRTGRKLGRKRPRSGGNPAGGPAFAPDFAADGRDFARPFHVAESGPAPARFGAIPMTNRTMVTREAAQHPETAPAPNRDAPPAMPAEEGSPRPTTTEEPGDSPQPNRQFGDRPIGGLTTRKEQPRKE</sequence>
<dbReference type="Proteomes" id="UP000663508">
    <property type="component" value="Chromosome"/>
</dbReference>
<evidence type="ECO:0000313" key="3">
    <source>
        <dbReference type="Proteomes" id="UP000663508"/>
    </source>
</evidence>
<feature type="compositionally biased region" description="Polar residues" evidence="1">
    <location>
        <begin position="100"/>
        <end position="115"/>
    </location>
</feature>
<evidence type="ECO:0000313" key="2">
    <source>
        <dbReference type="EMBL" id="BCM85311.1"/>
    </source>
</evidence>
<feature type="compositionally biased region" description="Low complexity" evidence="1">
    <location>
        <begin position="28"/>
        <end position="37"/>
    </location>
</feature>
<evidence type="ECO:0000256" key="1">
    <source>
        <dbReference type="SAM" id="MobiDB-lite"/>
    </source>
</evidence>
<organism evidence="2 3">
    <name type="scientific">Methylobacterium indicum</name>
    <dbReference type="NCBI Taxonomy" id="1775910"/>
    <lineage>
        <taxon>Bacteria</taxon>
        <taxon>Pseudomonadati</taxon>
        <taxon>Pseudomonadota</taxon>
        <taxon>Alphaproteobacteria</taxon>
        <taxon>Hyphomicrobiales</taxon>
        <taxon>Methylobacteriaceae</taxon>
        <taxon>Methylobacterium</taxon>
    </lineage>
</organism>
<proteinExistence type="predicted"/>
<protein>
    <submittedName>
        <fullName evidence="2">Uncharacterized protein</fullName>
    </submittedName>
</protein>
<feature type="compositionally biased region" description="Basic residues" evidence="1">
    <location>
        <begin position="11"/>
        <end position="21"/>
    </location>
</feature>
<dbReference type="EMBL" id="AP024145">
    <property type="protein sequence ID" value="BCM85311.1"/>
    <property type="molecule type" value="Genomic_DNA"/>
</dbReference>
<gene>
    <name evidence="2" type="ORF">mvi_37720</name>
</gene>
<dbReference type="AlphaFoldDB" id="A0A8H9C7Y8"/>
<reference evidence="2" key="1">
    <citation type="submission" date="2020-11" db="EMBL/GenBank/DDBJ databases">
        <title>Complete genome sequence of a novel pathogenic Methylobacterium strain isolated from rice in Vietnam.</title>
        <authorList>
            <person name="Lai K."/>
            <person name="Okazaki S."/>
            <person name="Higashi K."/>
            <person name="Mori H."/>
            <person name="Toyoda A."/>
            <person name="Kurokawa K."/>
        </authorList>
    </citation>
    <scope>NUCLEOTIDE SEQUENCE</scope>
    <source>
        <strain evidence="2">VL1</strain>
    </source>
</reference>